<keyword evidence="2" id="KW-1185">Reference proteome</keyword>
<name>A0ABU9B1I9_9BACT</name>
<protein>
    <submittedName>
        <fullName evidence="1">Uncharacterized protein</fullName>
    </submittedName>
</protein>
<organism evidence="1 2">
    <name type="scientific">Luteolibacter soli</name>
    <dbReference type="NCBI Taxonomy" id="3135280"/>
    <lineage>
        <taxon>Bacteria</taxon>
        <taxon>Pseudomonadati</taxon>
        <taxon>Verrucomicrobiota</taxon>
        <taxon>Verrucomicrobiia</taxon>
        <taxon>Verrucomicrobiales</taxon>
        <taxon>Verrucomicrobiaceae</taxon>
        <taxon>Luteolibacter</taxon>
    </lineage>
</organism>
<sequence length="139" mass="15784">MFILLSALLVLTRSESITEINAATGNIRTRTTVAWLWKGAWKESSTWVSERAKHLKVPTENKWQTLGIVRQFGTSISRGCNRAPVSYLLTNLREEAVAEGQRDEFVRQFAGATENEREEILRQLLRGESLSSTHPKLIE</sequence>
<proteinExistence type="predicted"/>
<dbReference type="EMBL" id="JBBUKT010000014">
    <property type="protein sequence ID" value="MEK7953892.1"/>
    <property type="molecule type" value="Genomic_DNA"/>
</dbReference>
<accession>A0ABU9B1I9</accession>
<dbReference type="RefSeq" id="WP_341407660.1">
    <property type="nucleotide sequence ID" value="NZ_JBBUKT010000014.1"/>
</dbReference>
<reference evidence="1 2" key="1">
    <citation type="submission" date="2024-04" db="EMBL/GenBank/DDBJ databases">
        <title>Luteolibacter sp. isolated from soil.</title>
        <authorList>
            <person name="An J."/>
        </authorList>
    </citation>
    <scope>NUCLEOTIDE SEQUENCE [LARGE SCALE GENOMIC DNA]</scope>
    <source>
        <strain evidence="1 2">Y139</strain>
    </source>
</reference>
<dbReference type="Proteomes" id="UP001371305">
    <property type="component" value="Unassembled WGS sequence"/>
</dbReference>
<comment type="caution">
    <text evidence="1">The sequence shown here is derived from an EMBL/GenBank/DDBJ whole genome shotgun (WGS) entry which is preliminary data.</text>
</comment>
<gene>
    <name evidence="1" type="ORF">WKV53_25470</name>
</gene>
<evidence type="ECO:0000313" key="1">
    <source>
        <dbReference type="EMBL" id="MEK7953892.1"/>
    </source>
</evidence>
<evidence type="ECO:0000313" key="2">
    <source>
        <dbReference type="Proteomes" id="UP001371305"/>
    </source>
</evidence>